<evidence type="ECO:0000256" key="2">
    <source>
        <dbReference type="ARBA" id="ARBA00022475"/>
    </source>
</evidence>
<dbReference type="RefSeq" id="WP_267164079.1">
    <property type="nucleotide sequence ID" value="NZ_CP112972.1"/>
</dbReference>
<keyword evidence="3 6" id="KW-0812">Transmembrane</keyword>
<evidence type="ECO:0000256" key="5">
    <source>
        <dbReference type="ARBA" id="ARBA00023136"/>
    </source>
</evidence>
<dbReference type="InterPro" id="IPR032816">
    <property type="entry name" value="VTT_dom"/>
</dbReference>
<proteinExistence type="predicted"/>
<feature type="transmembrane region" description="Helical" evidence="6">
    <location>
        <begin position="155"/>
        <end position="175"/>
    </location>
</feature>
<dbReference type="InterPro" id="IPR015414">
    <property type="entry name" value="TMEM64"/>
</dbReference>
<dbReference type="Proteomes" id="UP001596445">
    <property type="component" value="Unassembled WGS sequence"/>
</dbReference>
<evidence type="ECO:0000256" key="3">
    <source>
        <dbReference type="ARBA" id="ARBA00022692"/>
    </source>
</evidence>
<comment type="subcellular location">
    <subcellularLocation>
        <location evidence="1">Cell membrane</location>
        <topology evidence="1">Multi-pass membrane protein</topology>
    </subcellularLocation>
</comment>
<keyword evidence="4 6" id="KW-1133">Transmembrane helix</keyword>
<sequence length="219" mass="22266">MKRATVRQLIGLGGLGGVAAAAAFLFSPGTVVAELEALASRPLLFAVALVAVYLVRPFLLWPVSSVALVLGFLYGTAVALPLALAGAALTALPPYLVGRYAKTDIGLFGTLGSSGEQFVETVGEFRGVVAARFSPVPGDPISYGSGLSGVSLKPFLAGTVVGEIPWALVTVLTGASMRTLSVSSFSLSPELVVALAGLAVILLAGPLYRALNQPQAVGE</sequence>
<dbReference type="PROSITE" id="PS51318">
    <property type="entry name" value="TAT"/>
    <property type="match status" value="1"/>
</dbReference>
<dbReference type="GeneID" id="76630248"/>
<dbReference type="GO" id="GO:0005886">
    <property type="term" value="C:plasma membrane"/>
    <property type="evidence" value="ECO:0007669"/>
    <property type="project" value="UniProtKB-SubCell"/>
</dbReference>
<dbReference type="InterPro" id="IPR006311">
    <property type="entry name" value="TAT_signal"/>
</dbReference>
<keyword evidence="9" id="KW-1185">Reference proteome</keyword>
<comment type="caution">
    <text evidence="8">The sequence shown here is derived from an EMBL/GenBank/DDBJ whole genome shotgun (WGS) entry which is preliminary data.</text>
</comment>
<feature type="transmembrane region" description="Helical" evidence="6">
    <location>
        <begin position="68"/>
        <end position="92"/>
    </location>
</feature>
<evidence type="ECO:0000313" key="9">
    <source>
        <dbReference type="Proteomes" id="UP001596445"/>
    </source>
</evidence>
<protein>
    <submittedName>
        <fullName evidence="8">TVP38/TMEM64 family protein</fullName>
    </submittedName>
</protein>
<dbReference type="AlphaFoldDB" id="A0ABD5VYD5"/>
<reference evidence="8 9" key="1">
    <citation type="journal article" date="2019" name="Int. J. Syst. Evol. Microbiol.">
        <title>The Global Catalogue of Microorganisms (GCM) 10K type strain sequencing project: providing services to taxonomists for standard genome sequencing and annotation.</title>
        <authorList>
            <consortium name="The Broad Institute Genomics Platform"/>
            <consortium name="The Broad Institute Genome Sequencing Center for Infectious Disease"/>
            <person name="Wu L."/>
            <person name="Ma J."/>
        </authorList>
    </citation>
    <scope>NUCLEOTIDE SEQUENCE [LARGE SCALE GENOMIC DNA]</scope>
    <source>
        <strain evidence="8 9">JCM 30072</strain>
    </source>
</reference>
<dbReference type="PANTHER" id="PTHR12677:SF59">
    <property type="entry name" value="GOLGI APPARATUS MEMBRANE PROTEIN TVP38-RELATED"/>
    <property type="match status" value="1"/>
</dbReference>
<name>A0ABD5VYD5_9EURY</name>
<keyword evidence="2" id="KW-1003">Cell membrane</keyword>
<feature type="transmembrane region" description="Helical" evidence="6">
    <location>
        <begin position="43"/>
        <end position="61"/>
    </location>
</feature>
<evidence type="ECO:0000313" key="8">
    <source>
        <dbReference type="EMBL" id="MFC7058273.1"/>
    </source>
</evidence>
<gene>
    <name evidence="8" type="ORF">ACFQQG_08880</name>
</gene>
<evidence type="ECO:0000256" key="1">
    <source>
        <dbReference type="ARBA" id="ARBA00004651"/>
    </source>
</evidence>
<feature type="transmembrane region" description="Helical" evidence="6">
    <location>
        <begin position="187"/>
        <end position="208"/>
    </location>
</feature>
<organism evidence="8 9">
    <name type="scientific">Halovenus salina</name>
    <dbReference type="NCBI Taxonomy" id="1510225"/>
    <lineage>
        <taxon>Archaea</taxon>
        <taxon>Methanobacteriati</taxon>
        <taxon>Methanobacteriota</taxon>
        <taxon>Stenosarchaea group</taxon>
        <taxon>Halobacteria</taxon>
        <taxon>Halobacteriales</taxon>
        <taxon>Haloarculaceae</taxon>
        <taxon>Halovenus</taxon>
    </lineage>
</organism>
<evidence type="ECO:0000259" key="7">
    <source>
        <dbReference type="Pfam" id="PF09335"/>
    </source>
</evidence>
<evidence type="ECO:0000256" key="4">
    <source>
        <dbReference type="ARBA" id="ARBA00022989"/>
    </source>
</evidence>
<feature type="domain" description="VTT" evidence="7">
    <location>
        <begin position="62"/>
        <end position="175"/>
    </location>
</feature>
<dbReference type="Pfam" id="PF09335">
    <property type="entry name" value="VTT_dom"/>
    <property type="match status" value="1"/>
</dbReference>
<dbReference type="PANTHER" id="PTHR12677">
    <property type="entry name" value="GOLGI APPARATUS MEMBRANE PROTEIN TVP38-RELATED"/>
    <property type="match status" value="1"/>
</dbReference>
<evidence type="ECO:0000256" key="6">
    <source>
        <dbReference type="SAM" id="Phobius"/>
    </source>
</evidence>
<accession>A0ABD5VYD5</accession>
<keyword evidence="5 6" id="KW-0472">Membrane</keyword>
<dbReference type="EMBL" id="JBHSZI010000001">
    <property type="protein sequence ID" value="MFC7058273.1"/>
    <property type="molecule type" value="Genomic_DNA"/>
</dbReference>